<protein>
    <recommendedName>
        <fullName evidence="1">Streptomycin biosynthesis protein StrF domain-containing protein</fullName>
    </recommendedName>
</protein>
<evidence type="ECO:0000313" key="2">
    <source>
        <dbReference type="EMBL" id="KZE77884.1"/>
    </source>
</evidence>
<dbReference type="RefSeq" id="WP_063183282.1">
    <property type="nucleotide sequence ID" value="NZ_LQRA01000058.1"/>
</dbReference>
<proteinExistence type="predicted"/>
<dbReference type="OrthoDB" id="176403at2"/>
<feature type="domain" description="Streptomycin biosynthesis protein StrF" evidence="1">
    <location>
        <begin position="7"/>
        <end position="217"/>
    </location>
</feature>
<evidence type="ECO:0000313" key="3">
    <source>
        <dbReference type="Proteomes" id="UP000076563"/>
    </source>
</evidence>
<name>A0A161S116_9BACL</name>
<organism evidence="2 3">
    <name type="scientific">Paenibacillus elgii</name>
    <dbReference type="NCBI Taxonomy" id="189691"/>
    <lineage>
        <taxon>Bacteria</taxon>
        <taxon>Bacillati</taxon>
        <taxon>Bacillota</taxon>
        <taxon>Bacilli</taxon>
        <taxon>Bacillales</taxon>
        <taxon>Paenibacillaceae</taxon>
        <taxon>Paenibacillus</taxon>
    </lineage>
</organism>
<keyword evidence="3" id="KW-1185">Reference proteome</keyword>
<accession>A0A161S116</accession>
<dbReference type="EMBL" id="LQRA01000058">
    <property type="protein sequence ID" value="KZE77884.1"/>
    <property type="molecule type" value="Genomic_DNA"/>
</dbReference>
<sequence>MNANKVCFITCYNDEVLYHECLKYIHSLNVPEGIEVETLGVFEAESMAAGYNKAMQSSDAKYKVYLHQDTFIINKNFIFDATELFLRNPIIGIMGVVGAEYLPLNGIWWDARSKYGVVQESSTGVLKKLEFNNQIKDYKSVAVVDGLILITQYDLPWREDLFEGWHCYDLSQCLEFIKNGYQVAIPRQDKCWCIHDCGIVNVSNGFKESINIVLQSYGDIITDRYKLFLDQNISRLAVELQRRKNEGEINHEYEKLLLYKELLHVEFEIYS</sequence>
<dbReference type="AlphaFoldDB" id="A0A161S116"/>
<reference evidence="3" key="1">
    <citation type="submission" date="2016-01" db="EMBL/GenBank/DDBJ databases">
        <title>Draft genome of Chromobacterium sp. F49.</title>
        <authorList>
            <person name="Hong K.W."/>
        </authorList>
    </citation>
    <scope>NUCLEOTIDE SEQUENCE [LARGE SCALE GENOMIC DNA]</scope>
    <source>
        <strain evidence="3">M63</strain>
    </source>
</reference>
<gene>
    <name evidence="2" type="ORF">AV654_20130</name>
</gene>
<evidence type="ECO:0000259" key="1">
    <source>
        <dbReference type="Pfam" id="PF13712"/>
    </source>
</evidence>
<dbReference type="InterPro" id="IPR029044">
    <property type="entry name" value="Nucleotide-diphossugar_trans"/>
</dbReference>
<comment type="caution">
    <text evidence="2">The sequence shown here is derived from an EMBL/GenBank/DDBJ whole genome shotgun (WGS) entry which is preliminary data.</text>
</comment>
<dbReference type="Proteomes" id="UP000076563">
    <property type="component" value="Unassembled WGS sequence"/>
</dbReference>
<dbReference type="InterPro" id="IPR059123">
    <property type="entry name" value="StrF_dom"/>
</dbReference>
<dbReference type="Pfam" id="PF13712">
    <property type="entry name" value="Glyco_tranf_2_5"/>
    <property type="match status" value="1"/>
</dbReference>
<dbReference type="Gene3D" id="3.90.550.10">
    <property type="entry name" value="Spore Coat Polysaccharide Biosynthesis Protein SpsA, Chain A"/>
    <property type="match status" value="1"/>
</dbReference>